<dbReference type="RefSeq" id="WP_286652301.1">
    <property type="nucleotide sequence ID" value="NZ_JACAGK010000074.1"/>
</dbReference>
<dbReference type="InterPro" id="IPR019292">
    <property type="entry name" value="McrC"/>
</dbReference>
<reference evidence="1" key="2">
    <citation type="journal article" date="2022" name="Sci. Total Environ.">
        <title>Prevalence, transmission, and molecular epidemiology of tet(X)-positive bacteria among humans, animals, and environmental niches in China: An epidemiological, and genomic-based study.</title>
        <authorList>
            <person name="Dong N."/>
            <person name="Zeng Y."/>
            <person name="Cai C."/>
            <person name="Sun C."/>
            <person name="Lu J."/>
            <person name="Liu C."/>
            <person name="Zhou H."/>
            <person name="Sun Q."/>
            <person name="Shu L."/>
            <person name="Wang H."/>
            <person name="Wang Y."/>
            <person name="Wang S."/>
            <person name="Wu C."/>
            <person name="Chan E.W."/>
            <person name="Chen G."/>
            <person name="Shen Z."/>
            <person name="Chen S."/>
            <person name="Zhang R."/>
        </authorList>
    </citation>
    <scope>NUCLEOTIDE SEQUENCE</scope>
    <source>
        <strain evidence="1">R1692</strain>
    </source>
</reference>
<reference evidence="1" key="1">
    <citation type="submission" date="2020-06" db="EMBL/GenBank/DDBJ databases">
        <authorList>
            <person name="Dong N."/>
        </authorList>
    </citation>
    <scope>NUCLEOTIDE SEQUENCE</scope>
    <source>
        <strain evidence="1">R1692</strain>
    </source>
</reference>
<name>A0ABT7NSI1_9SPHI</name>
<dbReference type="Pfam" id="PF10117">
    <property type="entry name" value="McrBC"/>
    <property type="match status" value="1"/>
</dbReference>
<dbReference type="PANTHER" id="PTHR38733">
    <property type="entry name" value="PROTEIN MCRC"/>
    <property type="match status" value="1"/>
</dbReference>
<dbReference type="EMBL" id="JACAGK010000074">
    <property type="protein sequence ID" value="MDM1050149.1"/>
    <property type="molecule type" value="Genomic_DNA"/>
</dbReference>
<dbReference type="Proteomes" id="UP001170954">
    <property type="component" value="Unassembled WGS sequence"/>
</dbReference>
<protein>
    <recommendedName>
        <fullName evidence="3">Restriction endonuclease</fullName>
    </recommendedName>
</protein>
<evidence type="ECO:0000313" key="1">
    <source>
        <dbReference type="EMBL" id="MDM1050149.1"/>
    </source>
</evidence>
<sequence length="436" mass="51517">MPILRIRENFSTIHHQLSSITKFEEKWRSKLIDTLGSQTEFVLSCKKLSDEVNCIYFQKKGESLHLETSYLIGLDYIQDDIPIMIEPKFSYGKNDYSIDFYKILFESLPYVKSSEIISDLYDVKFDAKPIEIEQKDDFLTPILVIQYLNILKKICSYGLQKGYYLVEQNLNSKVKGKILIKETIKHNHLKANYSDSYCRYQEFGINTKENQFLKYAFQFCLNYLNQFRQLDLFQNIENMVGMIRSSFLVVDYNEGFRKEMVIRKNPMFPEYESAIRLANMILKRNAFNITNTTTNKVRTYPYWINMSKLFELHVLKFLRTDYPNGVIYQKSFAGRIPDIILNTESYKAVIDVKYKNYSNKSLEIEDIRQVAAYSKMKSIYKELGLNKGDELDSIIIYPKVQSLNKTKDLLSQKEELRDYFNIYKLEVDIPILTKTN</sequence>
<keyword evidence="2" id="KW-1185">Reference proteome</keyword>
<accession>A0ABT7NSI1</accession>
<gene>
    <name evidence="1" type="ORF">HX018_18075</name>
</gene>
<comment type="caution">
    <text evidence="1">The sequence shown here is derived from an EMBL/GenBank/DDBJ whole genome shotgun (WGS) entry which is preliminary data.</text>
</comment>
<evidence type="ECO:0000313" key="2">
    <source>
        <dbReference type="Proteomes" id="UP001170954"/>
    </source>
</evidence>
<dbReference type="PANTHER" id="PTHR38733:SF1">
    <property type="entry name" value="TYPE IV METHYL-DIRECTED RESTRICTION ENZYME ECOKMCRBC"/>
    <property type="match status" value="1"/>
</dbReference>
<organism evidence="1 2">
    <name type="scientific">Sphingobacterium hotanense</name>
    <dbReference type="NCBI Taxonomy" id="649196"/>
    <lineage>
        <taxon>Bacteria</taxon>
        <taxon>Pseudomonadati</taxon>
        <taxon>Bacteroidota</taxon>
        <taxon>Sphingobacteriia</taxon>
        <taxon>Sphingobacteriales</taxon>
        <taxon>Sphingobacteriaceae</taxon>
        <taxon>Sphingobacterium</taxon>
    </lineage>
</organism>
<evidence type="ECO:0008006" key="3">
    <source>
        <dbReference type="Google" id="ProtNLM"/>
    </source>
</evidence>
<proteinExistence type="predicted"/>